<organism evidence="1 2">
    <name type="scientific">Psilocybe cf. subviscida</name>
    <dbReference type="NCBI Taxonomy" id="2480587"/>
    <lineage>
        <taxon>Eukaryota</taxon>
        <taxon>Fungi</taxon>
        <taxon>Dikarya</taxon>
        <taxon>Basidiomycota</taxon>
        <taxon>Agaricomycotina</taxon>
        <taxon>Agaricomycetes</taxon>
        <taxon>Agaricomycetidae</taxon>
        <taxon>Agaricales</taxon>
        <taxon>Agaricineae</taxon>
        <taxon>Strophariaceae</taxon>
        <taxon>Psilocybe</taxon>
    </lineage>
</organism>
<gene>
    <name evidence="1" type="ORF">D9619_010112</name>
</gene>
<keyword evidence="2" id="KW-1185">Reference proteome</keyword>
<accession>A0A8H5F6L7</accession>
<comment type="caution">
    <text evidence="1">The sequence shown here is derived from an EMBL/GenBank/DDBJ whole genome shotgun (WGS) entry which is preliminary data.</text>
</comment>
<sequence length="66" mass="7567">MAKGLTAVLGVNHLYIEHGFPLIECTCKDESHDHSRLDWILANEPGTTVYFADTLEWFKRYGRTPT</sequence>
<reference evidence="1 2" key="1">
    <citation type="journal article" date="2020" name="ISME J.">
        <title>Uncovering the hidden diversity of litter-decomposition mechanisms in mushroom-forming fungi.</title>
        <authorList>
            <person name="Floudas D."/>
            <person name="Bentzer J."/>
            <person name="Ahren D."/>
            <person name="Johansson T."/>
            <person name="Persson P."/>
            <person name="Tunlid A."/>
        </authorList>
    </citation>
    <scope>NUCLEOTIDE SEQUENCE [LARGE SCALE GENOMIC DNA]</scope>
    <source>
        <strain evidence="1 2">CBS 101986</strain>
    </source>
</reference>
<evidence type="ECO:0000313" key="2">
    <source>
        <dbReference type="Proteomes" id="UP000567179"/>
    </source>
</evidence>
<proteinExistence type="predicted"/>
<dbReference type="EMBL" id="JAACJJ010000015">
    <property type="protein sequence ID" value="KAF5325437.1"/>
    <property type="molecule type" value="Genomic_DNA"/>
</dbReference>
<evidence type="ECO:0000313" key="1">
    <source>
        <dbReference type="EMBL" id="KAF5325437.1"/>
    </source>
</evidence>
<name>A0A8H5F6L7_9AGAR</name>
<dbReference type="Proteomes" id="UP000567179">
    <property type="component" value="Unassembled WGS sequence"/>
</dbReference>
<dbReference type="AlphaFoldDB" id="A0A8H5F6L7"/>
<protein>
    <submittedName>
        <fullName evidence="1">Uncharacterized protein</fullName>
    </submittedName>
</protein>